<proteinExistence type="predicted"/>
<dbReference type="AlphaFoldDB" id="A0A940P864"/>
<protein>
    <recommendedName>
        <fullName evidence="3">Recombinase family protein</fullName>
    </recommendedName>
</protein>
<dbReference type="RefSeq" id="WP_209525116.1">
    <property type="nucleotide sequence ID" value="NZ_JAEEGA010000002.1"/>
</dbReference>
<sequence length="180" mass="20817">MKIGYSYYLTVEEEHQFLSQNCDLVISGNKNLTEKESFMMILDKFQTDEIILYSLESIGCKYTLIQLGQLIKEVIERKIIIQFIHGDLGNAEHAQLYFSIVLSLAEREERARELQKNAKLINNRKRQLPGRPSIGDQMIRAIQHSCWNENMSIREVAFKYNVSVGAVHKYSKRTGGKSDK</sequence>
<reference evidence="1" key="1">
    <citation type="submission" date="2020-12" db="EMBL/GenBank/DDBJ databases">
        <title>Vagococcus allomyrinae sp. nov. and Enterococcus lavae sp. nov., isolated from the larvae of Allomyrina dichotoma.</title>
        <authorList>
            <person name="Lee S.D."/>
        </authorList>
    </citation>
    <scope>NUCLEOTIDE SEQUENCE</scope>
    <source>
        <strain evidence="1">BWB3-3</strain>
    </source>
</reference>
<gene>
    <name evidence="1" type="ORF">I6N95_04275</name>
</gene>
<keyword evidence="2" id="KW-1185">Reference proteome</keyword>
<dbReference type="Proteomes" id="UP000674938">
    <property type="component" value="Unassembled WGS sequence"/>
</dbReference>
<evidence type="ECO:0008006" key="3">
    <source>
        <dbReference type="Google" id="ProtNLM"/>
    </source>
</evidence>
<comment type="caution">
    <text evidence="1">The sequence shown here is derived from an EMBL/GenBank/DDBJ whole genome shotgun (WGS) entry which is preliminary data.</text>
</comment>
<organism evidence="1 2">
    <name type="scientific">Vagococcus allomyrinae</name>
    <dbReference type="NCBI Taxonomy" id="2794353"/>
    <lineage>
        <taxon>Bacteria</taxon>
        <taxon>Bacillati</taxon>
        <taxon>Bacillota</taxon>
        <taxon>Bacilli</taxon>
        <taxon>Lactobacillales</taxon>
        <taxon>Enterococcaceae</taxon>
        <taxon>Vagococcus</taxon>
    </lineage>
</organism>
<accession>A0A940P864</accession>
<evidence type="ECO:0000313" key="1">
    <source>
        <dbReference type="EMBL" id="MBP1040224.1"/>
    </source>
</evidence>
<evidence type="ECO:0000313" key="2">
    <source>
        <dbReference type="Proteomes" id="UP000674938"/>
    </source>
</evidence>
<name>A0A940P864_9ENTE</name>
<dbReference type="EMBL" id="JAEEGA010000002">
    <property type="protein sequence ID" value="MBP1040224.1"/>
    <property type="molecule type" value="Genomic_DNA"/>
</dbReference>